<feature type="non-terminal residue" evidence="5">
    <location>
        <position position="1"/>
    </location>
</feature>
<dbReference type="Pfam" id="PF07679">
    <property type="entry name" value="I-set"/>
    <property type="match status" value="1"/>
</dbReference>
<dbReference type="InterPro" id="IPR003599">
    <property type="entry name" value="Ig_sub"/>
</dbReference>
<feature type="domain" description="Ig-like" evidence="4">
    <location>
        <begin position="12"/>
        <end position="115"/>
    </location>
</feature>
<dbReference type="GO" id="GO:0050808">
    <property type="term" value="P:synapse organization"/>
    <property type="evidence" value="ECO:0007669"/>
    <property type="project" value="TreeGrafter"/>
</dbReference>
<dbReference type="GO" id="GO:0008046">
    <property type="term" value="F:axon guidance receptor activity"/>
    <property type="evidence" value="ECO:0007669"/>
    <property type="project" value="TreeGrafter"/>
</dbReference>
<sequence length="275" mass="30043">RQSTTLRVNYAPTFLSDPPEVVDVVIGESEVLNLTARANPGPVLYSWTRHGLPLPDPVIDESWRHAYALDPDTMGSTTGSYVAADGPLLYIRGVTVDDAGDYELEATNQEGATVAKVYLNVQYPPTIKYTSEVVTVSEGQDANLECAADGNPLTEDMMQWSRQDYPFTRTQQSFGGKKASLKVLRANRNDTGVYSCVVNNSIGKVATANVTLVVKTRPQVEHSQLLNRAAAEVGRTGRLQCLAEGAPEVSFSWKRDGVLLSNGVRSDKYENETIK</sequence>
<dbReference type="PROSITE" id="PS50835">
    <property type="entry name" value="IG_LIKE"/>
    <property type="match status" value="3"/>
</dbReference>
<dbReference type="Gene3D" id="2.60.40.10">
    <property type="entry name" value="Immunoglobulins"/>
    <property type="match status" value="3"/>
</dbReference>
<dbReference type="GO" id="GO:0043025">
    <property type="term" value="C:neuronal cell body"/>
    <property type="evidence" value="ECO:0007669"/>
    <property type="project" value="TreeGrafter"/>
</dbReference>
<keyword evidence="3" id="KW-0393">Immunoglobulin domain</keyword>
<dbReference type="GO" id="GO:0030424">
    <property type="term" value="C:axon"/>
    <property type="evidence" value="ECO:0007669"/>
    <property type="project" value="TreeGrafter"/>
</dbReference>
<dbReference type="Proteomes" id="UP001445076">
    <property type="component" value="Unassembled WGS sequence"/>
</dbReference>
<dbReference type="InterPro" id="IPR007110">
    <property type="entry name" value="Ig-like_dom"/>
</dbReference>
<dbReference type="Pfam" id="PF13927">
    <property type="entry name" value="Ig_3"/>
    <property type="match status" value="1"/>
</dbReference>
<feature type="domain" description="Ig-like" evidence="4">
    <location>
        <begin position="218"/>
        <end position="275"/>
    </location>
</feature>
<evidence type="ECO:0000256" key="3">
    <source>
        <dbReference type="ARBA" id="ARBA00023319"/>
    </source>
</evidence>
<comment type="caution">
    <text evidence="5">The sequence shown here is derived from an EMBL/GenBank/DDBJ whole genome shotgun (WGS) entry which is preliminary data.</text>
</comment>
<reference evidence="5 6" key="1">
    <citation type="journal article" date="2024" name="BMC Genomics">
        <title>Genome assembly of redclaw crayfish (Cherax quadricarinatus) provides insights into its immune adaptation and hypoxia tolerance.</title>
        <authorList>
            <person name="Liu Z."/>
            <person name="Zheng J."/>
            <person name="Li H."/>
            <person name="Fang K."/>
            <person name="Wang S."/>
            <person name="He J."/>
            <person name="Zhou D."/>
            <person name="Weng S."/>
            <person name="Chi M."/>
            <person name="Gu Z."/>
            <person name="He J."/>
            <person name="Li F."/>
            <person name="Wang M."/>
        </authorList>
    </citation>
    <scope>NUCLEOTIDE SEQUENCE [LARGE SCALE GENOMIC DNA]</scope>
    <source>
        <strain evidence="5">ZL_2023a</strain>
    </source>
</reference>
<dbReference type="EMBL" id="JARKIK010000016">
    <property type="protein sequence ID" value="KAK8746804.1"/>
    <property type="molecule type" value="Genomic_DNA"/>
</dbReference>
<feature type="non-terminal residue" evidence="5">
    <location>
        <position position="275"/>
    </location>
</feature>
<dbReference type="InterPro" id="IPR013783">
    <property type="entry name" value="Ig-like_fold"/>
</dbReference>
<dbReference type="GO" id="GO:0007156">
    <property type="term" value="P:homophilic cell adhesion via plasma membrane adhesion molecules"/>
    <property type="evidence" value="ECO:0007669"/>
    <property type="project" value="TreeGrafter"/>
</dbReference>
<dbReference type="SMART" id="SM00409">
    <property type="entry name" value="IG"/>
    <property type="match status" value="2"/>
</dbReference>
<gene>
    <name evidence="5" type="ORF">OTU49_016822</name>
</gene>
<dbReference type="GO" id="GO:0005886">
    <property type="term" value="C:plasma membrane"/>
    <property type="evidence" value="ECO:0007669"/>
    <property type="project" value="TreeGrafter"/>
</dbReference>
<proteinExistence type="predicted"/>
<dbReference type="CDD" id="cd00096">
    <property type="entry name" value="Ig"/>
    <property type="match status" value="1"/>
</dbReference>
<feature type="domain" description="Ig-like" evidence="4">
    <location>
        <begin position="125"/>
        <end position="211"/>
    </location>
</feature>
<evidence type="ECO:0000313" key="6">
    <source>
        <dbReference type="Proteomes" id="UP001445076"/>
    </source>
</evidence>
<dbReference type="InterPro" id="IPR050958">
    <property type="entry name" value="Cell_Adh-Cytoskel_Orgn"/>
</dbReference>
<dbReference type="PANTHER" id="PTHR45080:SF8">
    <property type="entry name" value="IG-LIKE DOMAIN-CONTAINING PROTEIN"/>
    <property type="match status" value="1"/>
</dbReference>
<dbReference type="InterPro" id="IPR003598">
    <property type="entry name" value="Ig_sub2"/>
</dbReference>
<dbReference type="SUPFAM" id="SSF48726">
    <property type="entry name" value="Immunoglobulin"/>
    <property type="match status" value="3"/>
</dbReference>
<accession>A0AAW0Y9C9</accession>
<name>A0AAW0Y9C9_CHEQU</name>
<dbReference type="InterPro" id="IPR036179">
    <property type="entry name" value="Ig-like_dom_sf"/>
</dbReference>
<dbReference type="AlphaFoldDB" id="A0AAW0Y9C9"/>
<evidence type="ECO:0000256" key="1">
    <source>
        <dbReference type="ARBA" id="ARBA00022729"/>
    </source>
</evidence>
<dbReference type="SMART" id="SM00408">
    <property type="entry name" value="IGc2"/>
    <property type="match status" value="2"/>
</dbReference>
<dbReference type="PANTHER" id="PTHR45080">
    <property type="entry name" value="CONTACTIN 5"/>
    <property type="match status" value="1"/>
</dbReference>
<dbReference type="InterPro" id="IPR013098">
    <property type="entry name" value="Ig_I-set"/>
</dbReference>
<organism evidence="5 6">
    <name type="scientific">Cherax quadricarinatus</name>
    <name type="common">Australian red claw crayfish</name>
    <dbReference type="NCBI Taxonomy" id="27406"/>
    <lineage>
        <taxon>Eukaryota</taxon>
        <taxon>Metazoa</taxon>
        <taxon>Ecdysozoa</taxon>
        <taxon>Arthropoda</taxon>
        <taxon>Crustacea</taxon>
        <taxon>Multicrustacea</taxon>
        <taxon>Malacostraca</taxon>
        <taxon>Eumalacostraca</taxon>
        <taxon>Eucarida</taxon>
        <taxon>Decapoda</taxon>
        <taxon>Pleocyemata</taxon>
        <taxon>Astacidea</taxon>
        <taxon>Parastacoidea</taxon>
        <taxon>Parastacidae</taxon>
        <taxon>Cherax</taxon>
    </lineage>
</organism>
<protein>
    <recommendedName>
        <fullName evidence="4">Ig-like domain-containing protein</fullName>
    </recommendedName>
</protein>
<keyword evidence="1" id="KW-0732">Signal</keyword>
<keyword evidence="2" id="KW-1015">Disulfide bond</keyword>
<evidence type="ECO:0000256" key="2">
    <source>
        <dbReference type="ARBA" id="ARBA00023157"/>
    </source>
</evidence>
<keyword evidence="6" id="KW-1185">Reference proteome</keyword>
<evidence type="ECO:0000313" key="5">
    <source>
        <dbReference type="EMBL" id="KAK8746804.1"/>
    </source>
</evidence>
<evidence type="ECO:0000259" key="4">
    <source>
        <dbReference type="PROSITE" id="PS50835"/>
    </source>
</evidence>